<evidence type="ECO:0000313" key="1">
    <source>
        <dbReference type="EMBL" id="EHJ40749.1"/>
    </source>
</evidence>
<accession>G6AX67</accession>
<name>G6AX67_9BACT</name>
<gene>
    <name evidence="1" type="ORF">HMPREF0673_01217</name>
</gene>
<protein>
    <submittedName>
        <fullName evidence="1">Uncharacterized protein</fullName>
    </submittedName>
</protein>
<proteinExistence type="predicted"/>
<dbReference type="EMBL" id="AFZZ01000107">
    <property type="protein sequence ID" value="EHJ40749.1"/>
    <property type="molecule type" value="Genomic_DNA"/>
</dbReference>
<dbReference type="HOGENOM" id="CLU_3255995_0_0_10"/>
<reference evidence="1 2" key="1">
    <citation type="submission" date="2011-08" db="EMBL/GenBank/DDBJ databases">
        <authorList>
            <person name="Weinstock G."/>
            <person name="Sodergren E."/>
            <person name="Clifton S."/>
            <person name="Fulton L."/>
            <person name="Fulton B."/>
            <person name="Courtney L."/>
            <person name="Fronick C."/>
            <person name="Harrison M."/>
            <person name="Strong C."/>
            <person name="Farmer C."/>
            <person name="Delahaunty K."/>
            <person name="Markovic C."/>
            <person name="Hall O."/>
            <person name="Minx P."/>
            <person name="Tomlinson C."/>
            <person name="Mitreva M."/>
            <person name="Hou S."/>
            <person name="Chen J."/>
            <person name="Wollam A."/>
            <person name="Pepin K.H."/>
            <person name="Johnson M."/>
            <person name="Bhonagiri V."/>
            <person name="Zhang X."/>
            <person name="Suruliraj S."/>
            <person name="Warren W."/>
            <person name="Chinwalla A."/>
            <person name="Mardis E.R."/>
            <person name="Wilson R.K."/>
        </authorList>
    </citation>
    <scope>NUCLEOTIDE SEQUENCE [LARGE SCALE GENOMIC DNA]</scope>
    <source>
        <strain evidence="1 2">DSM 18206</strain>
    </source>
</reference>
<dbReference type="Proteomes" id="UP000004407">
    <property type="component" value="Unassembled WGS sequence"/>
</dbReference>
<evidence type="ECO:0000313" key="2">
    <source>
        <dbReference type="Proteomes" id="UP000004407"/>
    </source>
</evidence>
<sequence>MSTEIIHHICLHPRNTHIISRIKADRCRFSRRYLSAYLSVSK</sequence>
<dbReference type="AlphaFoldDB" id="G6AX67"/>
<comment type="caution">
    <text evidence="1">The sequence shown here is derived from an EMBL/GenBank/DDBJ whole genome shotgun (WGS) entry which is preliminary data.</text>
</comment>
<organism evidence="1 2">
    <name type="scientific">Leyella stercorea DSM 18206</name>
    <dbReference type="NCBI Taxonomy" id="1002367"/>
    <lineage>
        <taxon>Bacteria</taxon>
        <taxon>Pseudomonadati</taxon>
        <taxon>Bacteroidota</taxon>
        <taxon>Bacteroidia</taxon>
        <taxon>Bacteroidales</taxon>
        <taxon>Prevotellaceae</taxon>
        <taxon>Leyella</taxon>
    </lineage>
</organism>